<evidence type="ECO:0000313" key="2">
    <source>
        <dbReference type="EMBL" id="PSJ30344.1"/>
    </source>
</evidence>
<dbReference type="GO" id="GO:0016810">
    <property type="term" value="F:hydrolase activity, acting on carbon-nitrogen (but not peptide) bonds"/>
    <property type="evidence" value="ECO:0007669"/>
    <property type="project" value="InterPro"/>
</dbReference>
<dbReference type="GO" id="GO:0005975">
    <property type="term" value="P:carbohydrate metabolic process"/>
    <property type="evidence" value="ECO:0007669"/>
    <property type="project" value="InterPro"/>
</dbReference>
<dbReference type="EMBL" id="PXWG01000002">
    <property type="protein sequence ID" value="PSJ30344.1"/>
    <property type="molecule type" value="Genomic_DNA"/>
</dbReference>
<dbReference type="RefSeq" id="WP_106673995.1">
    <property type="nucleotide sequence ID" value="NZ_PXWG01000002.1"/>
</dbReference>
<reference evidence="2 3" key="1">
    <citation type="submission" date="2018-03" db="EMBL/GenBank/DDBJ databases">
        <title>Chitinolytic properties of Streptosporangium nondiastaticum TBG75A20.</title>
        <authorList>
            <person name="Gayathri V."/>
            <person name="Shiburaj S."/>
        </authorList>
    </citation>
    <scope>NUCLEOTIDE SEQUENCE [LARGE SCALE GENOMIC DNA]</scope>
    <source>
        <strain evidence="2 3">TBG75A20</strain>
    </source>
</reference>
<dbReference type="AlphaFoldDB" id="A0A9X7JVE0"/>
<accession>A0A9X7JVE0</accession>
<comment type="caution">
    <text evidence="2">The sequence shown here is derived from an EMBL/GenBank/DDBJ whole genome shotgun (WGS) entry which is preliminary data.</text>
</comment>
<dbReference type="PANTHER" id="PTHR10587">
    <property type="entry name" value="GLYCOSYL TRANSFERASE-RELATED"/>
    <property type="match status" value="1"/>
</dbReference>
<gene>
    <name evidence="2" type="ORF">B7P34_01925</name>
</gene>
<dbReference type="Pfam" id="PF01522">
    <property type="entry name" value="Polysacc_deac_1"/>
    <property type="match status" value="1"/>
</dbReference>
<organism evidence="2 3">
    <name type="scientific">Streptosporangium nondiastaticum</name>
    <dbReference type="NCBI Taxonomy" id="35764"/>
    <lineage>
        <taxon>Bacteria</taxon>
        <taxon>Bacillati</taxon>
        <taxon>Actinomycetota</taxon>
        <taxon>Actinomycetes</taxon>
        <taxon>Streptosporangiales</taxon>
        <taxon>Streptosporangiaceae</taxon>
        <taxon>Streptosporangium</taxon>
    </lineage>
</organism>
<dbReference type="InterPro" id="IPR050248">
    <property type="entry name" value="Polysacc_deacetylase_ArnD"/>
</dbReference>
<sequence length="349" mass="37985">MLHAGISWHPGGYRLAVIGPDGRPVRTPGDYPSHRADELITELRRLGDGLTIVVESTNGTLDGRMMAAGLRVHRADPWLLPDRPLLGSVPAEELALVSLRTGHGLVRLEAHRGTQTGREDELAAQIASSADADRELAAAGRFFSHGDRERREVALTFDDGPLPPYTGRILDVLERYGVPATFFCVGINAGGFAEDLARMREHGHAIGNHTWSHPFLPELSRPQLAEQIDRTAEAIAEASGGGRPRLFRPPYGSRTPEVMGWLKESGTTTVLWDVAPDDWALRQADAIARDVLADVRPGSVILLHDGGGDRSPTVDSLPLIIEGLLERGFDFVRVDDMIEHDRSGLVVPS</sequence>
<dbReference type="PROSITE" id="PS51677">
    <property type="entry name" value="NODB"/>
    <property type="match status" value="1"/>
</dbReference>
<dbReference type="Proteomes" id="UP000242427">
    <property type="component" value="Unassembled WGS sequence"/>
</dbReference>
<dbReference type="OrthoDB" id="3521160at2"/>
<proteinExistence type="predicted"/>
<name>A0A9X7JVE0_9ACTN</name>
<keyword evidence="3" id="KW-1185">Reference proteome</keyword>
<dbReference type="CDD" id="cd10917">
    <property type="entry name" value="CE4_NodB_like_6s_7s"/>
    <property type="match status" value="1"/>
</dbReference>
<dbReference type="SUPFAM" id="SSF88713">
    <property type="entry name" value="Glycoside hydrolase/deacetylase"/>
    <property type="match status" value="1"/>
</dbReference>
<protein>
    <submittedName>
        <fullName evidence="2">Polysaccharide deacetylase</fullName>
    </submittedName>
</protein>
<dbReference type="Gene3D" id="3.20.20.370">
    <property type="entry name" value="Glycoside hydrolase/deacetylase"/>
    <property type="match status" value="1"/>
</dbReference>
<dbReference type="InterPro" id="IPR011330">
    <property type="entry name" value="Glyco_hydro/deAcase_b/a-brl"/>
</dbReference>
<dbReference type="InterPro" id="IPR002509">
    <property type="entry name" value="NODB_dom"/>
</dbReference>
<feature type="domain" description="NodB homology" evidence="1">
    <location>
        <begin position="151"/>
        <end position="332"/>
    </location>
</feature>
<evidence type="ECO:0000313" key="3">
    <source>
        <dbReference type="Proteomes" id="UP000242427"/>
    </source>
</evidence>
<evidence type="ECO:0000259" key="1">
    <source>
        <dbReference type="PROSITE" id="PS51677"/>
    </source>
</evidence>